<name>A0AAP0KJ16_9MAGN</name>
<evidence type="ECO:0000256" key="6">
    <source>
        <dbReference type="ARBA" id="ARBA00022801"/>
    </source>
</evidence>
<keyword evidence="3" id="KW-0540">Nuclease</keyword>
<evidence type="ECO:0000256" key="5">
    <source>
        <dbReference type="ARBA" id="ARBA00022763"/>
    </source>
</evidence>
<evidence type="ECO:0000256" key="2">
    <source>
        <dbReference type="ARBA" id="ARBA00010304"/>
    </source>
</evidence>
<dbReference type="Proteomes" id="UP001420932">
    <property type="component" value="Unassembled WGS sequence"/>
</dbReference>
<dbReference type="GO" id="GO:0005634">
    <property type="term" value="C:nucleus"/>
    <property type="evidence" value="ECO:0007669"/>
    <property type="project" value="UniProtKB-SubCell"/>
</dbReference>
<evidence type="ECO:0000256" key="8">
    <source>
        <dbReference type="ARBA" id="ARBA00023172"/>
    </source>
</evidence>
<evidence type="ECO:0000256" key="9">
    <source>
        <dbReference type="ARBA" id="ARBA00023204"/>
    </source>
</evidence>
<comment type="subcellular location">
    <subcellularLocation>
        <location evidence="1">Nucleus</location>
    </subcellularLocation>
</comment>
<accession>A0AAP0KJ16</accession>
<dbReference type="Gene3D" id="3.40.50.12650">
    <property type="match status" value="1"/>
</dbReference>
<dbReference type="AlphaFoldDB" id="A0AAP0KJ16"/>
<feature type="domain" description="DNA repair metallo-beta-lactamase" evidence="13">
    <location>
        <begin position="239"/>
        <end position="361"/>
    </location>
</feature>
<keyword evidence="7" id="KW-0269">Exonuclease</keyword>
<protein>
    <recommendedName>
        <fullName evidence="11">Protein artemis</fullName>
    </recommendedName>
    <alternativeName>
        <fullName evidence="12">DNA cross-link repair 1C protein</fullName>
    </alternativeName>
</protein>
<dbReference type="GO" id="GO:0006310">
    <property type="term" value="P:DNA recombination"/>
    <property type="evidence" value="ECO:0007669"/>
    <property type="project" value="UniProtKB-KW"/>
</dbReference>
<dbReference type="Gene3D" id="3.60.15.10">
    <property type="entry name" value="Ribonuclease Z/Hydroxyacylglutathione hydrolase-like"/>
    <property type="match status" value="1"/>
</dbReference>
<evidence type="ECO:0000259" key="13">
    <source>
        <dbReference type="Pfam" id="PF07522"/>
    </source>
</evidence>
<evidence type="ECO:0000313" key="15">
    <source>
        <dbReference type="Proteomes" id="UP001420932"/>
    </source>
</evidence>
<evidence type="ECO:0000256" key="3">
    <source>
        <dbReference type="ARBA" id="ARBA00022722"/>
    </source>
</evidence>
<dbReference type="GO" id="GO:0006303">
    <property type="term" value="P:double-strand break repair via nonhomologous end joining"/>
    <property type="evidence" value="ECO:0007669"/>
    <property type="project" value="TreeGrafter"/>
</dbReference>
<keyword evidence="9" id="KW-0234">DNA repair</keyword>
<sequence length="456" mass="51269">MEKGMISVDRWSEESQAYFLTHLHADHTKGLSSNWRKGPLFCSPITAKLFPPKFPDFDLSFIRVLEIGTSHSLALLSPSSGSKITFHVTVIDADHCPGAVMFLFEGEFGRLLYTGDFRWEGTSERALEGKSVLVEALKGGTVDFLYLDNTYCNPSFLFPPREVVANQVVKIISAYPDHDVIIAINTLGKEDLLIHIAKALNIKTILVINEPHLAFCWPLKIWVWPERLQTMHLLGFHGIFTTNTSLTRVRAVPMYSFSINTLEELNKMRPTIGIMPSGLPWVVKRLDQNDYSVGSLKVFQGPKRGTATDQDHVCRNQKYEDISPYTKLHRYIYSVPYSDHSCFSELQEFFKLVKPMNIRGIVSSSTCYIDPLYYLGKLSDSDKLIEGTNMKLHKLKVDESGESSQGKSVCCNLSIGARFRRKSSKKISSLGVRSGRVTSTRRSKRGVSIAEIASGV</sequence>
<keyword evidence="6" id="KW-0378">Hydrolase</keyword>
<keyword evidence="8" id="KW-0233">DNA recombination</keyword>
<proteinExistence type="inferred from homology"/>
<keyword evidence="10" id="KW-0539">Nucleus</keyword>
<dbReference type="GO" id="GO:0004519">
    <property type="term" value="F:endonuclease activity"/>
    <property type="evidence" value="ECO:0007669"/>
    <property type="project" value="UniProtKB-KW"/>
</dbReference>
<comment type="similarity">
    <text evidence="2">Belongs to the DNA repair metallo-beta-lactamase (DRMBL) family.</text>
</comment>
<keyword evidence="4" id="KW-0255">Endonuclease</keyword>
<keyword evidence="15" id="KW-1185">Reference proteome</keyword>
<dbReference type="GO" id="GO:0035312">
    <property type="term" value="F:5'-3' DNA exonuclease activity"/>
    <property type="evidence" value="ECO:0007669"/>
    <property type="project" value="TreeGrafter"/>
</dbReference>
<evidence type="ECO:0000256" key="4">
    <source>
        <dbReference type="ARBA" id="ARBA00022759"/>
    </source>
</evidence>
<keyword evidence="5" id="KW-0227">DNA damage</keyword>
<dbReference type="Pfam" id="PF07522">
    <property type="entry name" value="DRMBL"/>
    <property type="match status" value="1"/>
</dbReference>
<comment type="caution">
    <text evidence="14">The sequence shown here is derived from an EMBL/GenBank/DDBJ whole genome shotgun (WGS) entry which is preliminary data.</text>
</comment>
<dbReference type="EMBL" id="JBBNAF010000004">
    <property type="protein sequence ID" value="KAK9152100.1"/>
    <property type="molecule type" value="Genomic_DNA"/>
</dbReference>
<evidence type="ECO:0000256" key="12">
    <source>
        <dbReference type="ARBA" id="ARBA00042677"/>
    </source>
</evidence>
<evidence type="ECO:0000313" key="14">
    <source>
        <dbReference type="EMBL" id="KAK9152100.1"/>
    </source>
</evidence>
<dbReference type="InterPro" id="IPR036866">
    <property type="entry name" value="RibonucZ/Hydroxyglut_hydro"/>
</dbReference>
<gene>
    <name evidence="14" type="ORF">Syun_010409</name>
</gene>
<reference evidence="14 15" key="1">
    <citation type="submission" date="2024-01" db="EMBL/GenBank/DDBJ databases">
        <title>Genome assemblies of Stephania.</title>
        <authorList>
            <person name="Yang L."/>
        </authorList>
    </citation>
    <scope>NUCLEOTIDE SEQUENCE [LARGE SCALE GENOMIC DNA]</scope>
    <source>
        <strain evidence="14">YNDBR</strain>
        <tissue evidence="14">Leaf</tissue>
    </source>
</reference>
<dbReference type="PANTHER" id="PTHR23240">
    <property type="entry name" value="DNA CROSS-LINK REPAIR PROTEIN PSO2/SNM1-RELATED"/>
    <property type="match status" value="1"/>
</dbReference>
<dbReference type="GO" id="GO:0003684">
    <property type="term" value="F:damaged DNA binding"/>
    <property type="evidence" value="ECO:0007669"/>
    <property type="project" value="TreeGrafter"/>
</dbReference>
<organism evidence="14 15">
    <name type="scientific">Stephania yunnanensis</name>
    <dbReference type="NCBI Taxonomy" id="152371"/>
    <lineage>
        <taxon>Eukaryota</taxon>
        <taxon>Viridiplantae</taxon>
        <taxon>Streptophyta</taxon>
        <taxon>Embryophyta</taxon>
        <taxon>Tracheophyta</taxon>
        <taxon>Spermatophyta</taxon>
        <taxon>Magnoliopsida</taxon>
        <taxon>Ranunculales</taxon>
        <taxon>Menispermaceae</taxon>
        <taxon>Menispermoideae</taxon>
        <taxon>Cissampelideae</taxon>
        <taxon>Stephania</taxon>
    </lineage>
</organism>
<dbReference type="GO" id="GO:0036297">
    <property type="term" value="P:interstrand cross-link repair"/>
    <property type="evidence" value="ECO:0007669"/>
    <property type="project" value="TreeGrafter"/>
</dbReference>
<dbReference type="InterPro" id="IPR011084">
    <property type="entry name" value="DRMBL"/>
</dbReference>
<evidence type="ECO:0000256" key="11">
    <source>
        <dbReference type="ARBA" id="ARBA00039759"/>
    </source>
</evidence>
<dbReference type="SUPFAM" id="SSF56281">
    <property type="entry name" value="Metallo-hydrolase/oxidoreductase"/>
    <property type="match status" value="1"/>
</dbReference>
<dbReference type="PANTHER" id="PTHR23240:SF8">
    <property type="entry name" value="PROTEIN ARTEMIS"/>
    <property type="match status" value="1"/>
</dbReference>
<evidence type="ECO:0000256" key="10">
    <source>
        <dbReference type="ARBA" id="ARBA00023242"/>
    </source>
</evidence>
<evidence type="ECO:0000256" key="1">
    <source>
        <dbReference type="ARBA" id="ARBA00004123"/>
    </source>
</evidence>
<evidence type="ECO:0000256" key="7">
    <source>
        <dbReference type="ARBA" id="ARBA00022839"/>
    </source>
</evidence>